<dbReference type="SUPFAM" id="SSF64263">
    <property type="entry name" value="Prokaryotic ribosomal protein L17"/>
    <property type="match status" value="1"/>
</dbReference>
<dbReference type="Proteomes" id="UP000030651">
    <property type="component" value="Unassembled WGS sequence"/>
</dbReference>
<dbReference type="HAMAP" id="MF_01368">
    <property type="entry name" value="Ribosomal_bL17"/>
    <property type="match status" value="1"/>
</dbReference>
<dbReference type="GO" id="GO:0005762">
    <property type="term" value="C:mitochondrial large ribosomal subunit"/>
    <property type="evidence" value="ECO:0007669"/>
    <property type="project" value="TreeGrafter"/>
</dbReference>
<dbReference type="FunCoup" id="W3X4S4">
    <property type="interactions" value="593"/>
</dbReference>
<keyword evidence="4" id="KW-0496">Mitochondrion</keyword>
<dbReference type="RefSeq" id="XP_007832783.1">
    <property type="nucleotide sequence ID" value="XM_007834592.1"/>
</dbReference>
<dbReference type="AlphaFoldDB" id="W3X4S4"/>
<evidence type="ECO:0000256" key="3">
    <source>
        <dbReference type="ARBA" id="ARBA00022980"/>
    </source>
</evidence>
<feature type="compositionally biased region" description="Basic and acidic residues" evidence="9">
    <location>
        <begin position="227"/>
        <end position="237"/>
    </location>
</feature>
<dbReference type="HOGENOM" id="CLU_074407_1_2_1"/>
<dbReference type="PANTHER" id="PTHR14413:SF16">
    <property type="entry name" value="LARGE RIBOSOMAL SUBUNIT PROTEIN BL17M"/>
    <property type="match status" value="1"/>
</dbReference>
<proteinExistence type="inferred from homology"/>
<dbReference type="STRING" id="1229662.W3X4S4"/>
<dbReference type="Pfam" id="PF01196">
    <property type="entry name" value="Ribosomal_L17"/>
    <property type="match status" value="1"/>
</dbReference>
<gene>
    <name evidence="10" type="ORF">PFICI_06011</name>
</gene>
<evidence type="ECO:0000313" key="11">
    <source>
        <dbReference type="Proteomes" id="UP000030651"/>
    </source>
</evidence>
<evidence type="ECO:0000256" key="6">
    <source>
        <dbReference type="ARBA" id="ARBA00035290"/>
    </source>
</evidence>
<sequence>MAGGLVKYRHLSRNSAHRQALLRNLVTSLVKHESIRTTWAKAKETQRLADKLITLAKRNNETARRKAHGILFTPDELMPKLFRTLRERYAERPGGYTRVLRTEPKSTYDQAPTAILEFVDGPKDMRFHMTAATYARNQVLGLKFNKITTLNRKKATQFRKDGKEDFDKMVAQMKGLGFGQTAEEKRSRHEARMESIKENAKNAKAAKSRPQVETETPSAEEVTVQGKGEKKNVNVLR</sequence>
<protein>
    <recommendedName>
        <fullName evidence="6">Large ribosomal subunit protein bL17m</fullName>
    </recommendedName>
</protein>
<reference evidence="11" key="1">
    <citation type="journal article" date="2015" name="BMC Genomics">
        <title>Genomic and transcriptomic analysis of the endophytic fungus Pestalotiopsis fici reveals its lifestyle and high potential for synthesis of natural products.</title>
        <authorList>
            <person name="Wang X."/>
            <person name="Zhang X."/>
            <person name="Liu L."/>
            <person name="Xiang M."/>
            <person name="Wang W."/>
            <person name="Sun X."/>
            <person name="Che Y."/>
            <person name="Guo L."/>
            <person name="Liu G."/>
            <person name="Guo L."/>
            <person name="Wang C."/>
            <person name="Yin W.B."/>
            <person name="Stadler M."/>
            <person name="Zhang X."/>
            <person name="Liu X."/>
        </authorList>
    </citation>
    <scope>NUCLEOTIDE SEQUENCE [LARGE SCALE GENOMIC DNA]</scope>
    <source>
        <strain evidence="11">W106-1 / CGMCC3.15140</strain>
    </source>
</reference>
<comment type="function">
    <text evidence="7">Component of the mitochondrial ribosome (mitoribosome), a dedicated translation machinery responsible for the synthesis of mitochondrial genome-encoded proteins, including at least some of the essential transmembrane subunits of the mitochondrial respiratory chain. The mitoribosomes are attached to the mitochondrial inner membrane and translation products are cotranslationally integrated into the membrane.</text>
</comment>
<evidence type="ECO:0000256" key="2">
    <source>
        <dbReference type="ARBA" id="ARBA00008777"/>
    </source>
</evidence>
<evidence type="ECO:0000256" key="7">
    <source>
        <dbReference type="ARBA" id="ARBA00037226"/>
    </source>
</evidence>
<comment type="subcellular location">
    <subcellularLocation>
        <location evidence="1">Mitochondrion</location>
    </subcellularLocation>
</comment>
<dbReference type="PANTHER" id="PTHR14413">
    <property type="entry name" value="RIBOSOMAL PROTEIN L17"/>
    <property type="match status" value="1"/>
</dbReference>
<keyword evidence="11" id="KW-1185">Reference proteome</keyword>
<dbReference type="FunFam" id="3.90.1030.10:FF:000005">
    <property type="entry name" value="Probable 50S ribosomal protein L17"/>
    <property type="match status" value="1"/>
</dbReference>
<evidence type="ECO:0000256" key="1">
    <source>
        <dbReference type="ARBA" id="ARBA00004173"/>
    </source>
</evidence>
<dbReference type="InterPro" id="IPR000456">
    <property type="entry name" value="Ribosomal_bL17"/>
</dbReference>
<keyword evidence="5 8" id="KW-0687">Ribonucleoprotein</keyword>
<dbReference type="GeneID" id="19271024"/>
<dbReference type="EMBL" id="KI912112">
    <property type="protein sequence ID" value="ETS81009.1"/>
    <property type="molecule type" value="Genomic_DNA"/>
</dbReference>
<accession>W3X4S4</accession>
<dbReference type="NCBIfam" id="TIGR00059">
    <property type="entry name" value="L17"/>
    <property type="match status" value="1"/>
</dbReference>
<dbReference type="eggNOG" id="KOG3280">
    <property type="taxonomic scope" value="Eukaryota"/>
</dbReference>
<dbReference type="InterPro" id="IPR036373">
    <property type="entry name" value="Ribosomal_bL17_sf"/>
</dbReference>
<evidence type="ECO:0000313" key="10">
    <source>
        <dbReference type="EMBL" id="ETS81009.1"/>
    </source>
</evidence>
<dbReference type="OrthoDB" id="275000at2759"/>
<feature type="compositionally biased region" description="Basic and acidic residues" evidence="9">
    <location>
        <begin position="182"/>
        <end position="201"/>
    </location>
</feature>
<organism evidence="10 11">
    <name type="scientific">Pestalotiopsis fici (strain W106-1 / CGMCC3.15140)</name>
    <dbReference type="NCBI Taxonomy" id="1229662"/>
    <lineage>
        <taxon>Eukaryota</taxon>
        <taxon>Fungi</taxon>
        <taxon>Dikarya</taxon>
        <taxon>Ascomycota</taxon>
        <taxon>Pezizomycotina</taxon>
        <taxon>Sordariomycetes</taxon>
        <taxon>Xylariomycetidae</taxon>
        <taxon>Amphisphaeriales</taxon>
        <taxon>Sporocadaceae</taxon>
        <taxon>Pestalotiopsis</taxon>
    </lineage>
</organism>
<feature type="region of interest" description="Disordered" evidence="9">
    <location>
        <begin position="179"/>
        <end position="237"/>
    </location>
</feature>
<comment type="similarity">
    <text evidence="2 8">Belongs to the bacterial ribosomal protein bL17 family.</text>
</comment>
<dbReference type="Gene3D" id="3.90.1030.10">
    <property type="entry name" value="Ribosomal protein L17"/>
    <property type="match status" value="1"/>
</dbReference>
<dbReference type="GO" id="GO:0006412">
    <property type="term" value="P:translation"/>
    <property type="evidence" value="ECO:0007669"/>
    <property type="project" value="InterPro"/>
</dbReference>
<name>W3X4S4_PESFW</name>
<evidence type="ECO:0000256" key="4">
    <source>
        <dbReference type="ARBA" id="ARBA00023128"/>
    </source>
</evidence>
<evidence type="ECO:0000256" key="5">
    <source>
        <dbReference type="ARBA" id="ARBA00023274"/>
    </source>
</evidence>
<dbReference type="GO" id="GO:0003735">
    <property type="term" value="F:structural constituent of ribosome"/>
    <property type="evidence" value="ECO:0007669"/>
    <property type="project" value="InterPro"/>
</dbReference>
<dbReference type="InParanoid" id="W3X4S4"/>
<dbReference type="PROSITE" id="PS01167">
    <property type="entry name" value="RIBOSOMAL_L17"/>
    <property type="match status" value="1"/>
</dbReference>
<evidence type="ECO:0000256" key="8">
    <source>
        <dbReference type="RuleBase" id="RU000660"/>
    </source>
</evidence>
<dbReference type="KEGG" id="pfy:PFICI_06011"/>
<keyword evidence="3 8" id="KW-0689">Ribosomal protein</keyword>
<dbReference type="InterPro" id="IPR047859">
    <property type="entry name" value="Ribosomal_bL17_CS"/>
</dbReference>
<evidence type="ECO:0000256" key="9">
    <source>
        <dbReference type="SAM" id="MobiDB-lite"/>
    </source>
</evidence>
<dbReference type="OMA" id="HIQTTYA"/>